<evidence type="ECO:0000256" key="8">
    <source>
        <dbReference type="ARBA" id="ARBA00022833"/>
    </source>
</evidence>
<dbReference type="SUPFAM" id="SSF51726">
    <property type="entry name" value="UROD/MetE-like"/>
    <property type="match status" value="2"/>
</dbReference>
<reference evidence="16 17" key="1">
    <citation type="journal article" date="2010" name="Stand. Genomic Sci.">
        <title>Complete genome sequence of Denitrovibrio acetiphilus type strain (N2460).</title>
        <authorList>
            <person name="Kiss H."/>
            <person name="Lang E."/>
            <person name="Lapidus A."/>
            <person name="Copeland A."/>
            <person name="Nolan M."/>
            <person name="Glavina Del Rio T."/>
            <person name="Chen F."/>
            <person name="Lucas S."/>
            <person name="Tice H."/>
            <person name="Cheng J.F."/>
            <person name="Han C."/>
            <person name="Goodwin L."/>
            <person name="Pitluck S."/>
            <person name="Liolios K."/>
            <person name="Pati A."/>
            <person name="Ivanova N."/>
            <person name="Mavromatis K."/>
            <person name="Chen A."/>
            <person name="Palaniappan K."/>
            <person name="Land M."/>
            <person name="Hauser L."/>
            <person name="Chang Y.J."/>
            <person name="Jeffries C.D."/>
            <person name="Detter J.C."/>
            <person name="Brettin T."/>
            <person name="Spring S."/>
            <person name="Rohde M."/>
            <person name="Goker M."/>
            <person name="Woyke T."/>
            <person name="Bristow J."/>
            <person name="Eisen J.A."/>
            <person name="Markowitz V."/>
            <person name="Hugenholtz P."/>
            <person name="Kyrpides N.C."/>
            <person name="Klenk H.P."/>
        </authorList>
    </citation>
    <scope>NUCLEOTIDE SEQUENCE [LARGE SCALE GENOMIC DNA]</scope>
    <source>
        <strain evidence="17">DSM 12809 / NBRC 114555 / N2460</strain>
    </source>
</reference>
<keyword evidence="17" id="KW-1185">Reference proteome</keyword>
<dbReference type="EMBL" id="CP001968">
    <property type="protein sequence ID" value="ADD68400.1"/>
    <property type="molecule type" value="Genomic_DNA"/>
</dbReference>
<evidence type="ECO:0000259" key="15">
    <source>
        <dbReference type="Pfam" id="PF08267"/>
    </source>
</evidence>
<feature type="binding site" evidence="10 11">
    <location>
        <position position="561"/>
    </location>
    <ligand>
        <name>5-methyltetrahydropteroyltri-L-glutamate</name>
        <dbReference type="ChEBI" id="CHEBI:58207"/>
    </ligand>
</feature>
<comment type="catalytic activity">
    <reaction evidence="10">
        <text>5-methyltetrahydropteroyltri-L-glutamate + L-homocysteine = tetrahydropteroyltri-L-glutamate + L-methionine</text>
        <dbReference type="Rhea" id="RHEA:21196"/>
        <dbReference type="ChEBI" id="CHEBI:57844"/>
        <dbReference type="ChEBI" id="CHEBI:58140"/>
        <dbReference type="ChEBI" id="CHEBI:58199"/>
        <dbReference type="ChEBI" id="CHEBI:58207"/>
        <dbReference type="EC" id="2.1.1.14"/>
    </reaction>
</comment>
<evidence type="ECO:0000256" key="3">
    <source>
        <dbReference type="ARBA" id="ARBA00009553"/>
    </source>
</evidence>
<feature type="binding site" evidence="11">
    <location>
        <position position="18"/>
    </location>
    <ligand>
        <name>5-methyltetrahydropteroyltri-L-glutamate</name>
        <dbReference type="ChEBI" id="CHEBI:58207"/>
    </ligand>
</feature>
<evidence type="ECO:0000313" key="17">
    <source>
        <dbReference type="Proteomes" id="UP000002012"/>
    </source>
</evidence>
<feature type="binding site" evidence="10">
    <location>
        <position position="726"/>
    </location>
    <ligand>
        <name>Zn(2+)</name>
        <dbReference type="ChEBI" id="CHEBI:29105"/>
        <note>catalytic</note>
    </ligand>
</feature>
<feature type="binding site" evidence="10">
    <location>
        <position position="484"/>
    </location>
    <ligand>
        <name>L-homocysteine</name>
        <dbReference type="ChEBI" id="CHEBI:58199"/>
    </ligand>
</feature>
<dbReference type="GO" id="GO:0008270">
    <property type="term" value="F:zinc ion binding"/>
    <property type="evidence" value="ECO:0007669"/>
    <property type="project" value="InterPro"/>
</dbReference>
<feature type="binding site" evidence="12">
    <location>
        <position position="641"/>
    </location>
    <ligand>
        <name>Zn(2+)</name>
        <dbReference type="ChEBI" id="CHEBI:29105"/>
        <label>1</label>
        <note>catalytic</note>
    </ligand>
</feature>
<dbReference type="FunCoup" id="D4H8Q1">
    <property type="interactions" value="325"/>
</dbReference>
<dbReference type="InterPro" id="IPR013215">
    <property type="entry name" value="Cbl-indep_Met_Synth_N"/>
</dbReference>
<dbReference type="Gene3D" id="3.20.20.210">
    <property type="match status" value="2"/>
</dbReference>
<dbReference type="AlphaFoldDB" id="D4H8Q1"/>
<keyword evidence="9 10" id="KW-0486">Methionine biosynthesis</keyword>
<dbReference type="InterPro" id="IPR006276">
    <property type="entry name" value="Cobalamin-indep_Met_synthase"/>
</dbReference>
<dbReference type="CDD" id="cd03311">
    <property type="entry name" value="CIMS_C_terminal_like"/>
    <property type="match status" value="1"/>
</dbReference>
<evidence type="ECO:0000256" key="6">
    <source>
        <dbReference type="ARBA" id="ARBA00022679"/>
    </source>
</evidence>
<feature type="domain" description="Cobalamin-independent methionine synthase MetE N-terminal" evidence="15">
    <location>
        <begin position="3"/>
        <end position="312"/>
    </location>
</feature>
<dbReference type="CDD" id="cd03312">
    <property type="entry name" value="CIMS_N_terminal_like"/>
    <property type="match status" value="1"/>
</dbReference>
<sequence>MQTHILGFPRIGKNRELKKALELYWKKEITLQNLQQTGSELRKQHWKIQKDSGLSYVTTGDFSFYDHVLDVSMMIGAVPERFKISAGESDLDVYFKMARGDAFSQVSAMEMTKWFDTNYHYIVPELSDSTVLKFSGRDIIDQTCEAVDAGYDAKPVLLGPVTYLSLSKSVDGFDKWLLADKLGDIYVQVIAELSSMCRWVQVDEPILCADMELEAAEAFKKIYKKLNSSPDSGSILLTTYFDNLDDNADLALNSGCTGLHIDLIRGGGAAEHIVNNLPDFMTLSVGVVDGRNIWTTDLVKARKQLENIKEKVPHERLMIGSSCSLLHSPVDITSEAGIDSELKTWMSFAVQKCRETALLGAVMSGGEYSREIEHNQEIIRSRNESSKVHSAKVKELTECIDSSMLKRKSPYSKRKKEQGWLNLPLFPTTTIGSFPQTDEIRNQRRKFRNGEVFIEDYDFFIRNEIKKIIRKQEELNLDVLVHGEPERNDMVEYFGQKMHGFCFTQNGWVQSYGSRCVKPPVIYGDVFRRGDMTVDWITYAQSLTGKPVKGMLTGPVTILCWSFVRDDIEKAEVCRQIALAVREEVMSLEKAGINIIQIDEAAFSEGMPVKHKDRNGYFRWATDAFRLASSGVQDKTQIHTHMCYSEFNEIIEAIADMDADVISIESSRSGMVLLDAFNDFEYPRDIGPGVYDIHSPRVPSVEEIKGLISSALEKIPAERLWINPDCGLKTREWREVMESLHNMVQAVKEIRRQYQ</sequence>
<feature type="binding site" evidence="10 11">
    <location>
        <begin position="431"/>
        <end position="433"/>
    </location>
    <ligand>
        <name>L-homocysteine</name>
        <dbReference type="ChEBI" id="CHEBI:58199"/>
    </ligand>
</feature>
<accession>D4H8Q1</accession>
<dbReference type="UniPathway" id="UPA00051">
    <property type="reaction ID" value="UER00082"/>
</dbReference>
<feature type="binding site" evidence="10">
    <location>
        <position position="605"/>
    </location>
    <ligand>
        <name>5-methyltetrahydropteroyltri-L-glutamate</name>
        <dbReference type="ChEBI" id="CHEBI:58207"/>
    </ligand>
</feature>
<feature type="binding site" evidence="12">
    <location>
        <position position="656"/>
    </location>
    <ligand>
        <name>Zn(2+)</name>
        <dbReference type="ChEBI" id="CHEBI:29105"/>
        <label>1</label>
        <note>catalytic</note>
    </ligand>
</feature>
<feature type="binding site" evidence="11">
    <location>
        <position position="118"/>
    </location>
    <ligand>
        <name>5-methyltetrahydropteroyltri-L-glutamate</name>
        <dbReference type="ChEBI" id="CHEBI:58207"/>
    </ligand>
</feature>
<evidence type="ECO:0000256" key="4">
    <source>
        <dbReference type="ARBA" id="ARBA00022603"/>
    </source>
</evidence>
<feature type="binding site" evidence="10 11">
    <location>
        <begin position="515"/>
        <end position="516"/>
    </location>
    <ligand>
        <name>5-methyltetrahydropteroyltri-L-glutamate</name>
        <dbReference type="ChEBI" id="CHEBI:58207"/>
    </ligand>
</feature>
<dbReference type="PIRSF" id="PIRSF000382">
    <property type="entry name" value="MeTrfase_B12_ind"/>
    <property type="match status" value="1"/>
</dbReference>
<dbReference type="InterPro" id="IPR038071">
    <property type="entry name" value="UROD/MetE-like_sf"/>
</dbReference>
<keyword evidence="8 10" id="KW-0862">Zinc</keyword>
<feature type="active site" description="Proton donor" evidence="10 13">
    <location>
        <position position="694"/>
    </location>
</feature>
<evidence type="ECO:0000256" key="12">
    <source>
        <dbReference type="PIRSR" id="PIRSR000382-2"/>
    </source>
</evidence>
<gene>
    <name evidence="10" type="primary">metE</name>
    <name evidence="16" type="ordered locus">Dacet_1634</name>
</gene>
<feature type="binding site" evidence="12">
    <location>
        <position position="643"/>
    </location>
    <ligand>
        <name>Zn(2+)</name>
        <dbReference type="ChEBI" id="CHEBI:29105"/>
        <label>1</label>
        <note>catalytic</note>
    </ligand>
</feature>
<dbReference type="PANTHER" id="PTHR30519">
    <property type="entry name" value="5-METHYLTETRAHYDROPTEROYLTRIGLUTAMATE--HOMOCYSTEINE METHYLTRANSFERASE"/>
    <property type="match status" value="1"/>
</dbReference>
<dbReference type="InParanoid" id="D4H8Q1"/>
<protein>
    <recommendedName>
        <fullName evidence="10">5-methyltetrahydropteroyltriglutamate--homocysteine methyltransferase</fullName>
        <ecNumber evidence="10">2.1.1.14</ecNumber>
    </recommendedName>
    <alternativeName>
        <fullName evidence="10">Cobalamin-independent methionine synthase</fullName>
    </alternativeName>
    <alternativeName>
        <fullName evidence="10">Methionine synthase, vitamin-B12 independent isozyme</fullName>
    </alternativeName>
</protein>
<evidence type="ECO:0000313" key="16">
    <source>
        <dbReference type="EMBL" id="ADD68400.1"/>
    </source>
</evidence>
<dbReference type="HOGENOM" id="CLU_013175_0_0_0"/>
<dbReference type="PaxDb" id="522772-Dacet_1634"/>
<evidence type="ECO:0000256" key="2">
    <source>
        <dbReference type="ARBA" id="ARBA00004681"/>
    </source>
</evidence>
<dbReference type="InterPro" id="IPR002629">
    <property type="entry name" value="Met_Synth_C/arc"/>
</dbReference>
<proteinExistence type="inferred from homology"/>
<name>D4H8Q1_DENA2</name>
<keyword evidence="6 10" id="KW-0808">Transferase</keyword>
<feature type="binding site" evidence="10">
    <location>
        <position position="113"/>
    </location>
    <ligand>
        <name>5-methyltetrahydropteroyltri-L-glutamate</name>
        <dbReference type="ChEBI" id="CHEBI:58207"/>
    </ligand>
</feature>
<feature type="binding site" evidence="10">
    <location>
        <position position="643"/>
    </location>
    <ligand>
        <name>Zn(2+)</name>
        <dbReference type="ChEBI" id="CHEBI:29105"/>
        <note>catalytic</note>
    </ligand>
</feature>
<evidence type="ECO:0000256" key="1">
    <source>
        <dbReference type="ARBA" id="ARBA00002777"/>
    </source>
</evidence>
<evidence type="ECO:0000256" key="10">
    <source>
        <dbReference type="HAMAP-Rule" id="MF_00172"/>
    </source>
</evidence>
<dbReference type="OrthoDB" id="244285at2"/>
<dbReference type="HAMAP" id="MF_00172">
    <property type="entry name" value="Meth_synth"/>
    <property type="match status" value="1"/>
</dbReference>
<feature type="binding site" evidence="10">
    <location>
        <position position="641"/>
    </location>
    <ligand>
        <name>Zn(2+)</name>
        <dbReference type="ChEBI" id="CHEBI:29105"/>
        <note>catalytic</note>
    </ligand>
</feature>
<dbReference type="NCBIfam" id="NF003556">
    <property type="entry name" value="PRK05222.1"/>
    <property type="match status" value="1"/>
</dbReference>
<feature type="binding site" evidence="10 11">
    <location>
        <position position="484"/>
    </location>
    <ligand>
        <name>L-methionine</name>
        <dbReference type="ChEBI" id="CHEBI:57844"/>
    </ligand>
</feature>
<comment type="function">
    <text evidence="1 10">Catalyzes the transfer of a methyl group from 5-methyltetrahydrofolate to homocysteine resulting in methionine formation.</text>
</comment>
<feature type="binding site" evidence="12">
    <location>
        <position position="726"/>
    </location>
    <ligand>
        <name>Zn(2+)</name>
        <dbReference type="ChEBI" id="CHEBI:29105"/>
        <label>1</label>
        <note>catalytic</note>
    </ligand>
</feature>
<feature type="binding site" evidence="10">
    <location>
        <begin position="15"/>
        <end position="18"/>
    </location>
    <ligand>
        <name>5-methyltetrahydropteroyltri-L-glutamate</name>
        <dbReference type="ChEBI" id="CHEBI:58207"/>
    </ligand>
</feature>
<dbReference type="Pfam" id="PF01717">
    <property type="entry name" value="Meth_synt_2"/>
    <property type="match status" value="1"/>
</dbReference>
<dbReference type="eggNOG" id="COG0620">
    <property type="taxonomic scope" value="Bacteria"/>
</dbReference>
<evidence type="ECO:0000256" key="11">
    <source>
        <dbReference type="PIRSR" id="PIRSR000382-1"/>
    </source>
</evidence>
<comment type="similarity">
    <text evidence="3 10">Belongs to the vitamin-B12 independent methionine synthase family.</text>
</comment>
<evidence type="ECO:0000256" key="13">
    <source>
        <dbReference type="PIRSR" id="PIRSR000382-3"/>
    </source>
</evidence>
<dbReference type="GO" id="GO:0032259">
    <property type="term" value="P:methylation"/>
    <property type="evidence" value="ECO:0007669"/>
    <property type="project" value="UniProtKB-KW"/>
</dbReference>
<dbReference type="STRING" id="522772.Dacet_1634"/>
<feature type="domain" description="Cobalamin-independent methionine synthase MetE C-terminal/archaeal" evidence="14">
    <location>
        <begin position="426"/>
        <end position="748"/>
    </location>
</feature>
<feature type="binding site" evidence="10 11">
    <location>
        <position position="599"/>
    </location>
    <ligand>
        <name>L-homocysteine</name>
        <dbReference type="ChEBI" id="CHEBI:58199"/>
    </ligand>
</feature>
<organism evidence="16 17">
    <name type="scientific">Denitrovibrio acetiphilus (strain DSM 12809 / NBRC 114555 / N2460)</name>
    <dbReference type="NCBI Taxonomy" id="522772"/>
    <lineage>
        <taxon>Bacteria</taxon>
        <taxon>Pseudomonadati</taxon>
        <taxon>Deferribacterota</taxon>
        <taxon>Deferribacteres</taxon>
        <taxon>Deferribacterales</taxon>
        <taxon>Geovibrionaceae</taxon>
        <taxon>Denitrovibrio</taxon>
    </lineage>
</organism>
<comment type="pathway">
    <text evidence="2 10">Amino-acid biosynthesis; L-methionine biosynthesis via de novo pathway; L-methionine from L-homocysteine (MetE route): step 1/1.</text>
</comment>
<dbReference type="GO" id="GO:0003871">
    <property type="term" value="F:5-methyltetrahydropteroyltriglutamate-homocysteine S-methyltransferase activity"/>
    <property type="evidence" value="ECO:0007669"/>
    <property type="project" value="UniProtKB-UniRule"/>
</dbReference>
<dbReference type="Proteomes" id="UP000002012">
    <property type="component" value="Chromosome"/>
</dbReference>
<evidence type="ECO:0000256" key="5">
    <source>
        <dbReference type="ARBA" id="ARBA00022605"/>
    </source>
</evidence>
<evidence type="ECO:0000259" key="14">
    <source>
        <dbReference type="Pfam" id="PF01717"/>
    </source>
</evidence>
<dbReference type="RefSeq" id="WP_013010913.1">
    <property type="nucleotide sequence ID" value="NC_013943.1"/>
</dbReference>
<evidence type="ECO:0000256" key="9">
    <source>
        <dbReference type="ARBA" id="ARBA00023167"/>
    </source>
</evidence>
<feature type="binding site" evidence="12">
    <location>
        <position position="665"/>
    </location>
    <ligand>
        <name>Zn(2+)</name>
        <dbReference type="ChEBI" id="CHEBI:29105"/>
        <label>1</label>
        <note>catalytic</note>
    </ligand>
</feature>
<feature type="binding site" evidence="10 11">
    <location>
        <begin position="431"/>
        <end position="433"/>
    </location>
    <ligand>
        <name>L-methionine</name>
        <dbReference type="ChEBI" id="CHEBI:57844"/>
    </ligand>
</feature>
<keyword evidence="4 10" id="KW-0489">Methyltransferase</keyword>
<evidence type="ECO:0000256" key="7">
    <source>
        <dbReference type="ARBA" id="ARBA00022723"/>
    </source>
</evidence>
<feature type="binding site" evidence="10">
    <location>
        <position position="665"/>
    </location>
    <ligand>
        <name>Zn(2+)</name>
        <dbReference type="ChEBI" id="CHEBI:29105"/>
        <note>catalytic</note>
    </ligand>
</feature>
<feature type="binding site" evidence="10 11">
    <location>
        <position position="599"/>
    </location>
    <ligand>
        <name>L-methionine</name>
        <dbReference type="ChEBI" id="CHEBI:57844"/>
    </ligand>
</feature>
<keyword evidence="5 10" id="KW-0028">Amino-acid biosynthesis</keyword>
<dbReference type="EC" id="2.1.1.14" evidence="10"/>
<keyword evidence="7 10" id="KW-0479">Metal-binding</keyword>
<dbReference type="NCBIfam" id="TIGR01371">
    <property type="entry name" value="met_syn_B12ind"/>
    <property type="match status" value="1"/>
</dbReference>
<keyword evidence="10" id="KW-0677">Repeat</keyword>
<dbReference type="KEGG" id="dap:Dacet_1634"/>
<dbReference type="GO" id="GO:0009086">
    <property type="term" value="P:methionine biosynthetic process"/>
    <property type="evidence" value="ECO:0007669"/>
    <property type="project" value="UniProtKB-UniRule"/>
</dbReference>
<dbReference type="Pfam" id="PF08267">
    <property type="entry name" value="Meth_synt_1"/>
    <property type="match status" value="1"/>
</dbReference>
<comment type="cofactor">
    <cofactor evidence="10">
        <name>Zn(2+)</name>
        <dbReference type="ChEBI" id="CHEBI:29105"/>
    </cofactor>
    <text evidence="10">Binds 1 zinc ion per subunit.</text>
</comment>
<comment type="cofactor">
    <cofactor evidence="12">
        <name>Zn(2+)</name>
        <dbReference type="ChEBI" id="CHEBI:29105"/>
    </cofactor>
    <text evidence="12">Binds 2 Zn(2+) ions per subunit.</text>
</comment>